<organism evidence="1 2">
    <name type="scientific">Coptis chinensis</name>
    <dbReference type="NCBI Taxonomy" id="261450"/>
    <lineage>
        <taxon>Eukaryota</taxon>
        <taxon>Viridiplantae</taxon>
        <taxon>Streptophyta</taxon>
        <taxon>Embryophyta</taxon>
        <taxon>Tracheophyta</taxon>
        <taxon>Spermatophyta</taxon>
        <taxon>Magnoliopsida</taxon>
        <taxon>Ranunculales</taxon>
        <taxon>Ranunculaceae</taxon>
        <taxon>Coptidoideae</taxon>
        <taxon>Coptis</taxon>
    </lineage>
</organism>
<protein>
    <submittedName>
        <fullName evidence="1">Uncharacterized protein</fullName>
    </submittedName>
</protein>
<dbReference type="SUPFAM" id="SSF81383">
    <property type="entry name" value="F-box domain"/>
    <property type="match status" value="1"/>
</dbReference>
<gene>
    <name evidence="1" type="ORF">IFM89_001814</name>
</gene>
<sequence length="128" mass="14520">PQEPSNSSTRSWKVIASDNILWCKLFKERWGEAHASLYVPLDSRSWKDIYGMQHSCDRIVWGLKMIRKGGDYKGIIQRYLVSRNATNVSNGRAQSNLKRPYSGILGDILFFIGDSEVPSSSTKQNPVL</sequence>
<reference evidence="1 2" key="1">
    <citation type="submission" date="2020-10" db="EMBL/GenBank/DDBJ databases">
        <title>The Coptis chinensis genome and diversification of protoberbering-type alkaloids.</title>
        <authorList>
            <person name="Wang B."/>
            <person name="Shu S."/>
            <person name="Song C."/>
            <person name="Liu Y."/>
        </authorList>
    </citation>
    <scope>NUCLEOTIDE SEQUENCE [LARGE SCALE GENOMIC DNA]</scope>
    <source>
        <strain evidence="1">HL-2020</strain>
        <tissue evidence="1">Leaf</tissue>
    </source>
</reference>
<keyword evidence="2" id="KW-1185">Reference proteome</keyword>
<evidence type="ECO:0000313" key="2">
    <source>
        <dbReference type="Proteomes" id="UP000631114"/>
    </source>
</evidence>
<name>A0A835HKR9_9MAGN</name>
<feature type="non-terminal residue" evidence="1">
    <location>
        <position position="1"/>
    </location>
</feature>
<evidence type="ECO:0000313" key="1">
    <source>
        <dbReference type="EMBL" id="KAF9599868.1"/>
    </source>
</evidence>
<dbReference type="Proteomes" id="UP000631114">
    <property type="component" value="Unassembled WGS sequence"/>
</dbReference>
<comment type="caution">
    <text evidence="1">The sequence shown here is derived from an EMBL/GenBank/DDBJ whole genome shotgun (WGS) entry which is preliminary data.</text>
</comment>
<dbReference type="EMBL" id="JADFTS010000006">
    <property type="protein sequence ID" value="KAF9599868.1"/>
    <property type="molecule type" value="Genomic_DNA"/>
</dbReference>
<dbReference type="AlphaFoldDB" id="A0A835HKR9"/>
<accession>A0A835HKR9</accession>
<proteinExistence type="predicted"/>
<dbReference type="OrthoDB" id="3219396at2759"/>
<dbReference type="InterPro" id="IPR036047">
    <property type="entry name" value="F-box-like_dom_sf"/>
</dbReference>